<sequence>MQKVQALKYGEEACYNGTLIIKAFSSGLDIGACNWTMNSPRGNSAYLSGSVFVSAMAMDFDYPALQGSDMIFYSDFSSWNVSHNVESDNSPSPPTSDISSFSDTDDNWETIAQSLLNNDEASEEMEKLAFVCSCAIDSVKAGGSVLIPIGRIGIILQLLEQISFSLESSNLKVPIYIVSSVAEELLAFSNIIPEWLCKQRQEKLYSGEPLFAHGALIKEKKIHLFPEIHSLKLLKIWQEPCIVFCPHWSLRLGPVIHLLRRWCMDQNSLLVVEEGVDDDLALLPFKPVAMKVLQCSFLSGIRLEKVQPLLKILQPKYVLIPENLRQHVGSPGNTFSLHYYSENDTLRIPNLKDSSELDIVTDLVSQFHWKKLKHQEINVARLNGELFTEQGKHRLLPGNEQVASSLNRQLVHWGTLDLEALSMALQKLGIKGSIEQSMSDATGLENASIVHVFEPNKALIEVKATSTVISTADESLASLICEAICGILDGI</sequence>
<dbReference type="PANTHER" id="PTHR46094:SF1">
    <property type="entry name" value="INTEGRATOR COMPLEX SUBUNIT 9"/>
    <property type="match status" value="1"/>
</dbReference>
<dbReference type="PANTHER" id="PTHR46094">
    <property type="entry name" value="INTEGRATOR COMPLEX SUBUNIT 9"/>
    <property type="match status" value="1"/>
</dbReference>
<dbReference type="EMBL" id="CAUOFW020001027">
    <property type="protein sequence ID" value="CAK9140266.1"/>
    <property type="molecule type" value="Genomic_DNA"/>
</dbReference>
<keyword evidence="4" id="KW-0539">Nucleus</keyword>
<reference evidence="6 7" key="1">
    <citation type="submission" date="2024-02" db="EMBL/GenBank/DDBJ databases">
        <authorList>
            <person name="Vignale AGUSTIN F."/>
            <person name="Sosa J E."/>
            <person name="Modenutti C."/>
        </authorList>
    </citation>
    <scope>NUCLEOTIDE SEQUENCE [LARGE SCALE GENOMIC DNA]</scope>
</reference>
<proteinExistence type="predicted"/>
<evidence type="ECO:0000259" key="5">
    <source>
        <dbReference type="SMART" id="SM01027"/>
    </source>
</evidence>
<keyword evidence="7" id="KW-1185">Reference proteome</keyword>
<organism evidence="6 7">
    <name type="scientific">Ilex paraguariensis</name>
    <name type="common">yerba mate</name>
    <dbReference type="NCBI Taxonomy" id="185542"/>
    <lineage>
        <taxon>Eukaryota</taxon>
        <taxon>Viridiplantae</taxon>
        <taxon>Streptophyta</taxon>
        <taxon>Embryophyta</taxon>
        <taxon>Tracheophyta</taxon>
        <taxon>Spermatophyta</taxon>
        <taxon>Magnoliopsida</taxon>
        <taxon>eudicotyledons</taxon>
        <taxon>Gunneridae</taxon>
        <taxon>Pentapetalae</taxon>
        <taxon>asterids</taxon>
        <taxon>campanulids</taxon>
        <taxon>Aquifoliales</taxon>
        <taxon>Aquifoliaceae</taxon>
        <taxon>Ilex</taxon>
    </lineage>
</organism>
<evidence type="ECO:0000256" key="1">
    <source>
        <dbReference type="ARBA" id="ARBA00004123"/>
    </source>
</evidence>
<dbReference type="InterPro" id="IPR036866">
    <property type="entry name" value="RibonucZ/Hydroxyglut_hydro"/>
</dbReference>
<keyword evidence="3" id="KW-0963">Cytoplasm</keyword>
<dbReference type="SUPFAM" id="SSF56281">
    <property type="entry name" value="Metallo-hydrolase/oxidoreductase"/>
    <property type="match status" value="1"/>
</dbReference>
<dbReference type="InterPro" id="IPR022712">
    <property type="entry name" value="Beta_Casp"/>
</dbReference>
<feature type="domain" description="Beta-Casp" evidence="5">
    <location>
        <begin position="155"/>
        <end position="280"/>
    </location>
</feature>
<dbReference type="AlphaFoldDB" id="A0ABC8R5I5"/>
<dbReference type="Proteomes" id="UP001642360">
    <property type="component" value="Unassembled WGS sequence"/>
</dbReference>
<protein>
    <recommendedName>
        <fullName evidence="5">Beta-Casp domain-containing protein</fullName>
    </recommendedName>
</protein>
<dbReference type="Gene3D" id="3.40.50.10890">
    <property type="match status" value="1"/>
</dbReference>
<gene>
    <name evidence="6" type="ORF">ILEXP_LOCUS7708</name>
</gene>
<evidence type="ECO:0000256" key="4">
    <source>
        <dbReference type="ARBA" id="ARBA00023242"/>
    </source>
</evidence>
<accession>A0ABC8R5I5</accession>
<dbReference type="SMART" id="SM01027">
    <property type="entry name" value="Beta-Casp"/>
    <property type="match status" value="1"/>
</dbReference>
<dbReference type="InterPro" id="IPR027074">
    <property type="entry name" value="Integrator_9su"/>
</dbReference>
<name>A0ABC8R5I5_9AQUA</name>
<evidence type="ECO:0000313" key="7">
    <source>
        <dbReference type="Proteomes" id="UP001642360"/>
    </source>
</evidence>
<dbReference type="GO" id="GO:0005737">
    <property type="term" value="C:cytoplasm"/>
    <property type="evidence" value="ECO:0007669"/>
    <property type="project" value="UniProtKB-SubCell"/>
</dbReference>
<dbReference type="Pfam" id="PF10996">
    <property type="entry name" value="Beta-Casp"/>
    <property type="match status" value="1"/>
</dbReference>
<evidence type="ECO:0000256" key="3">
    <source>
        <dbReference type="ARBA" id="ARBA00022490"/>
    </source>
</evidence>
<evidence type="ECO:0000313" key="6">
    <source>
        <dbReference type="EMBL" id="CAK9140266.1"/>
    </source>
</evidence>
<comment type="caution">
    <text evidence="6">The sequence shown here is derived from an EMBL/GenBank/DDBJ whole genome shotgun (WGS) entry which is preliminary data.</text>
</comment>
<comment type="subcellular location">
    <subcellularLocation>
        <location evidence="2">Cytoplasm</location>
    </subcellularLocation>
    <subcellularLocation>
        <location evidence="1">Nucleus</location>
    </subcellularLocation>
</comment>
<dbReference type="GO" id="GO:0005634">
    <property type="term" value="C:nucleus"/>
    <property type="evidence" value="ECO:0007669"/>
    <property type="project" value="UniProtKB-SubCell"/>
</dbReference>
<evidence type="ECO:0000256" key="2">
    <source>
        <dbReference type="ARBA" id="ARBA00004496"/>
    </source>
</evidence>